<dbReference type="KEGG" id="pcu:PC_RS10200"/>
<organism evidence="1 2">
    <name type="scientific">Protochlamydia amoebophila (strain UWE25)</name>
    <dbReference type="NCBI Taxonomy" id="264201"/>
    <lineage>
        <taxon>Bacteria</taxon>
        <taxon>Pseudomonadati</taxon>
        <taxon>Chlamydiota</taxon>
        <taxon>Chlamydiia</taxon>
        <taxon>Parachlamydiales</taxon>
        <taxon>Parachlamydiaceae</taxon>
        <taxon>Candidatus Protochlamydia</taxon>
    </lineage>
</organism>
<protein>
    <submittedName>
        <fullName evidence="1">Uncharacterized protein</fullName>
    </submittedName>
</protein>
<dbReference type="InterPro" id="IPR004386">
    <property type="entry name" value="Toxin_YafQ-like"/>
</dbReference>
<name>A0A2P9H990_PARUW</name>
<keyword evidence="2" id="KW-1185">Reference proteome</keyword>
<dbReference type="Gene3D" id="3.30.2310.20">
    <property type="entry name" value="RelE-like"/>
    <property type="match status" value="1"/>
</dbReference>
<dbReference type="AlphaFoldDB" id="A0A2P9H990"/>
<evidence type="ECO:0000313" key="1">
    <source>
        <dbReference type="EMBL" id="SPJ31546.1"/>
    </source>
</evidence>
<gene>
    <name evidence="1" type="ORF">PC_RS10200</name>
</gene>
<dbReference type="EMBL" id="BX908798">
    <property type="protein sequence ID" value="SPJ31546.1"/>
    <property type="molecule type" value="Genomic_DNA"/>
</dbReference>
<dbReference type="Pfam" id="PF15738">
    <property type="entry name" value="YafQ_toxin"/>
    <property type="match status" value="1"/>
</dbReference>
<accession>A0A2P9H990</accession>
<dbReference type="SUPFAM" id="SSF143011">
    <property type="entry name" value="RelE-like"/>
    <property type="match status" value="1"/>
</dbReference>
<sequence length="72" mass="8508">MLQLKNSTKFKKDLKKFQHQQHIIGELNTVVTALLKKQTLNPKYIDHSLSDDGVDYYRMPCKTRRFTGLLDR</sequence>
<dbReference type="Proteomes" id="UP000000529">
    <property type="component" value="Chromosome"/>
</dbReference>
<evidence type="ECO:0000313" key="2">
    <source>
        <dbReference type="Proteomes" id="UP000000529"/>
    </source>
</evidence>
<dbReference type="RefSeq" id="WP_079890455.1">
    <property type="nucleotide sequence ID" value="NC_005861.2"/>
</dbReference>
<reference evidence="1 2" key="1">
    <citation type="journal article" date="2004" name="Science">
        <title>Illuminating the evolutionary history of chlamydiae.</title>
        <authorList>
            <person name="Horn M."/>
            <person name="Collingro A."/>
            <person name="Schmitz-Esser S."/>
            <person name="Beier C.L."/>
            <person name="Purkhold U."/>
            <person name="Fartmann B."/>
            <person name="Brandt P."/>
            <person name="Nyakatura G.J."/>
            <person name="Droege M."/>
            <person name="Frishman D."/>
            <person name="Rattei T."/>
            <person name="Mewes H."/>
            <person name="Wagner M."/>
        </authorList>
    </citation>
    <scope>NUCLEOTIDE SEQUENCE [LARGE SCALE GENOMIC DNA]</scope>
    <source>
        <strain evidence="1 2">UWE25</strain>
    </source>
</reference>
<proteinExistence type="predicted"/>
<dbReference type="InterPro" id="IPR035093">
    <property type="entry name" value="RelE/ParE_toxin_dom_sf"/>
</dbReference>
<dbReference type="OrthoDB" id="7030467at2"/>